<name>S9TGV2_9TRYP</name>
<dbReference type="OrthoDB" id="257699at2759"/>
<organism evidence="2 3">
    <name type="scientific">Strigomonas culicis</name>
    <dbReference type="NCBI Taxonomy" id="28005"/>
    <lineage>
        <taxon>Eukaryota</taxon>
        <taxon>Discoba</taxon>
        <taxon>Euglenozoa</taxon>
        <taxon>Kinetoplastea</taxon>
        <taxon>Metakinetoplastina</taxon>
        <taxon>Trypanosomatida</taxon>
        <taxon>Trypanosomatidae</taxon>
        <taxon>Strigomonadinae</taxon>
        <taxon>Strigomonas</taxon>
    </lineage>
</organism>
<evidence type="ECO:0000256" key="1">
    <source>
        <dbReference type="SAM" id="MobiDB-lite"/>
    </source>
</evidence>
<dbReference type="Proteomes" id="UP000015354">
    <property type="component" value="Unassembled WGS sequence"/>
</dbReference>
<proteinExistence type="predicted"/>
<accession>S9TGV2</accession>
<dbReference type="AlphaFoldDB" id="S9TGV2"/>
<protein>
    <submittedName>
        <fullName evidence="2">Uncharacterized protein</fullName>
    </submittedName>
</protein>
<evidence type="ECO:0000313" key="3">
    <source>
        <dbReference type="Proteomes" id="UP000015354"/>
    </source>
</evidence>
<keyword evidence="3" id="KW-1185">Reference proteome</keyword>
<reference evidence="2 3" key="1">
    <citation type="journal article" date="2013" name="PLoS ONE">
        <title>Predicting the Proteins of Angomonas deanei, Strigomonas culicis and Their Respective Endosymbionts Reveals New Aspects of the Trypanosomatidae Family.</title>
        <authorList>
            <person name="Motta M.C."/>
            <person name="Martins A.C."/>
            <person name="de Souza S.S."/>
            <person name="Catta-Preta C.M."/>
            <person name="Silva R."/>
            <person name="Klein C.C."/>
            <person name="de Almeida L.G."/>
            <person name="de Lima Cunha O."/>
            <person name="Ciapina L.P."/>
            <person name="Brocchi M."/>
            <person name="Colabardini A.C."/>
            <person name="de Araujo Lima B."/>
            <person name="Machado C.R."/>
            <person name="de Almeida Soares C.M."/>
            <person name="Probst C.M."/>
            <person name="de Menezes C.B."/>
            <person name="Thompson C.E."/>
            <person name="Bartholomeu D.C."/>
            <person name="Gradia D.F."/>
            <person name="Pavoni D.P."/>
            <person name="Grisard E.C."/>
            <person name="Fantinatti-Garboggini F."/>
            <person name="Marchini F.K."/>
            <person name="Rodrigues-Luiz G.F."/>
            <person name="Wagner G."/>
            <person name="Goldman G.H."/>
            <person name="Fietto J.L."/>
            <person name="Elias M.C."/>
            <person name="Goldman M.H."/>
            <person name="Sagot M.F."/>
            <person name="Pereira M."/>
            <person name="Stoco P.H."/>
            <person name="de Mendonca-Neto R.P."/>
            <person name="Teixeira S.M."/>
            <person name="Maciel T.E."/>
            <person name="de Oliveira Mendes T.A."/>
            <person name="Urmenyi T.P."/>
            <person name="de Souza W."/>
            <person name="Schenkman S."/>
            <person name="de Vasconcelos A.T."/>
        </authorList>
    </citation>
    <scope>NUCLEOTIDE SEQUENCE [LARGE SCALE GENOMIC DNA]</scope>
</reference>
<feature type="compositionally biased region" description="Acidic residues" evidence="1">
    <location>
        <begin position="88"/>
        <end position="101"/>
    </location>
</feature>
<sequence length="101" mass="10780">MPLPPMSPSGGIMHSGRASDAARNGVTNNSLPDHEDRVNNSNTKFVASDADGGEKVLDSRPFNAEKVNRVPTKACLKPPKNANSLIADPDDDDYDYEGPEA</sequence>
<evidence type="ECO:0000313" key="2">
    <source>
        <dbReference type="EMBL" id="EPY17292.1"/>
    </source>
</evidence>
<feature type="region of interest" description="Disordered" evidence="1">
    <location>
        <begin position="1"/>
        <end position="101"/>
    </location>
</feature>
<dbReference type="EMBL" id="ATMH01010553">
    <property type="protein sequence ID" value="EPY17292.1"/>
    <property type="molecule type" value="Genomic_DNA"/>
</dbReference>
<gene>
    <name evidence="2" type="ORF">STCU_10697</name>
</gene>
<comment type="caution">
    <text evidence="2">The sequence shown here is derived from an EMBL/GenBank/DDBJ whole genome shotgun (WGS) entry which is preliminary data.</text>
</comment>